<gene>
    <name evidence="1" type="ORF">KC980_01015</name>
</gene>
<organism evidence="1 2">
    <name type="scientific">candidate division WWE3 bacterium</name>
    <dbReference type="NCBI Taxonomy" id="2053526"/>
    <lineage>
        <taxon>Bacteria</taxon>
        <taxon>Katanobacteria</taxon>
    </lineage>
</organism>
<dbReference type="EMBL" id="JAGQNX010000029">
    <property type="protein sequence ID" value="MCA9308068.1"/>
    <property type="molecule type" value="Genomic_DNA"/>
</dbReference>
<reference evidence="1" key="1">
    <citation type="submission" date="2020-04" db="EMBL/GenBank/DDBJ databases">
        <authorList>
            <person name="Zhang T."/>
        </authorList>
    </citation>
    <scope>NUCLEOTIDE SEQUENCE</scope>
    <source>
        <strain evidence="1">HKST-UBA79</strain>
    </source>
</reference>
<reference evidence="1" key="2">
    <citation type="journal article" date="2021" name="Microbiome">
        <title>Successional dynamics and alternative stable states in a saline activated sludge microbial community over 9 years.</title>
        <authorList>
            <person name="Wang Y."/>
            <person name="Ye J."/>
            <person name="Ju F."/>
            <person name="Liu L."/>
            <person name="Boyd J.A."/>
            <person name="Deng Y."/>
            <person name="Parks D.H."/>
            <person name="Jiang X."/>
            <person name="Yin X."/>
            <person name="Woodcroft B.J."/>
            <person name="Tyson G.W."/>
            <person name="Hugenholtz P."/>
            <person name="Polz M.F."/>
            <person name="Zhang T."/>
        </authorList>
    </citation>
    <scope>NUCLEOTIDE SEQUENCE</scope>
    <source>
        <strain evidence="1">HKST-UBA79</strain>
    </source>
</reference>
<name>A0A955ECJ6_UNCKA</name>
<dbReference type="Proteomes" id="UP000740557">
    <property type="component" value="Unassembled WGS sequence"/>
</dbReference>
<dbReference type="AlphaFoldDB" id="A0A955ECJ6"/>
<evidence type="ECO:0000313" key="2">
    <source>
        <dbReference type="Proteomes" id="UP000740557"/>
    </source>
</evidence>
<proteinExistence type="predicted"/>
<comment type="caution">
    <text evidence="1">The sequence shown here is derived from an EMBL/GenBank/DDBJ whole genome shotgun (WGS) entry which is preliminary data.</text>
</comment>
<accession>A0A955ECJ6</accession>
<evidence type="ECO:0000313" key="1">
    <source>
        <dbReference type="EMBL" id="MCA9308068.1"/>
    </source>
</evidence>
<sequence length="166" mass="19096">MPKFTDIPQVNYAEMNTIKDEEIVLYGSLYKRVPFVAPPPFREPYLYEKDDNVYLGMTHPLGRGGLTEVQLLLSATPHITKPPLPYIVQAQAYGIYCNNSLVTECLTFAEVMCFASEVFPDVLHEVHEMRGVNNYAMLGWVFSSRHTRRGFRNVLESRFCLERVVE</sequence>
<protein>
    <submittedName>
        <fullName evidence="1">Uncharacterized protein</fullName>
    </submittedName>
</protein>